<reference evidence="1 2" key="1">
    <citation type="submission" date="2024-03" db="EMBL/GenBank/DDBJ databases">
        <authorList>
            <person name="Gkanogiannis A."/>
            <person name="Becerra Lopez-Lavalle L."/>
        </authorList>
    </citation>
    <scope>NUCLEOTIDE SEQUENCE [LARGE SCALE GENOMIC DNA]</scope>
</reference>
<evidence type="ECO:0000313" key="2">
    <source>
        <dbReference type="Proteomes" id="UP001642487"/>
    </source>
</evidence>
<accession>A0ABP0YCM7</accession>
<dbReference type="EMBL" id="OZ021737">
    <property type="protein sequence ID" value="CAK9318238.1"/>
    <property type="molecule type" value="Genomic_DNA"/>
</dbReference>
<sequence>MALRYLVTRMVANGFRTANKSPRTYATATAPRMKSYAPAADFSQFDHHHQQQQSKPKASRAGDFVPVYVAVGMIALSVGLGLHTAKQQLAHSPSVSVRKKRRETIPEVVEPEHVAEETEKFFAKSFFRKVAHVQEVEKFGDYKVPYDPLLGDAYAHRHRTETLKSVGINPASN</sequence>
<evidence type="ECO:0000313" key="1">
    <source>
        <dbReference type="EMBL" id="CAK9318238.1"/>
    </source>
</evidence>
<gene>
    <name evidence="1" type="ORF">CITCOLO1_LOCUS10200</name>
</gene>
<dbReference type="PANTHER" id="PTHR33919">
    <property type="entry name" value="OS09G0127700 PROTEIN"/>
    <property type="match status" value="1"/>
</dbReference>
<keyword evidence="2" id="KW-1185">Reference proteome</keyword>
<dbReference type="PANTHER" id="PTHR33919:SF11">
    <property type="entry name" value="EXPRESSED PROTEIN"/>
    <property type="match status" value="1"/>
</dbReference>
<dbReference type="Proteomes" id="UP001642487">
    <property type="component" value="Chromosome 3"/>
</dbReference>
<protein>
    <submittedName>
        <fullName evidence="1">Uncharacterized protein</fullName>
    </submittedName>
</protein>
<organism evidence="1 2">
    <name type="scientific">Citrullus colocynthis</name>
    <name type="common">colocynth</name>
    <dbReference type="NCBI Taxonomy" id="252529"/>
    <lineage>
        <taxon>Eukaryota</taxon>
        <taxon>Viridiplantae</taxon>
        <taxon>Streptophyta</taxon>
        <taxon>Embryophyta</taxon>
        <taxon>Tracheophyta</taxon>
        <taxon>Spermatophyta</taxon>
        <taxon>Magnoliopsida</taxon>
        <taxon>eudicotyledons</taxon>
        <taxon>Gunneridae</taxon>
        <taxon>Pentapetalae</taxon>
        <taxon>rosids</taxon>
        <taxon>fabids</taxon>
        <taxon>Cucurbitales</taxon>
        <taxon>Cucurbitaceae</taxon>
        <taxon>Benincaseae</taxon>
        <taxon>Citrullus</taxon>
    </lineage>
</organism>
<proteinExistence type="predicted"/>
<name>A0ABP0YCM7_9ROSI</name>